<dbReference type="InterPro" id="IPR007621">
    <property type="entry name" value="TPM_dom"/>
</dbReference>
<proteinExistence type="predicted"/>
<dbReference type="EMBL" id="CP071795">
    <property type="protein sequence ID" value="QTD36237.1"/>
    <property type="molecule type" value="Genomic_DNA"/>
</dbReference>
<evidence type="ECO:0000259" key="1">
    <source>
        <dbReference type="Pfam" id="PF04536"/>
    </source>
</evidence>
<dbReference type="PANTHER" id="PTHR30373:SF2">
    <property type="entry name" value="UPF0603 PROTEIN YGCG"/>
    <property type="match status" value="1"/>
</dbReference>
<protein>
    <submittedName>
        <fullName evidence="2">TPM domain-containing protein</fullName>
    </submittedName>
</protein>
<accession>A0ABX7SQV7</accession>
<feature type="domain" description="TPM" evidence="1">
    <location>
        <begin position="55"/>
        <end position="179"/>
    </location>
</feature>
<gene>
    <name evidence="2" type="ORF">JL193_08650</name>
</gene>
<dbReference type="RefSeq" id="WP_207970429.1">
    <property type="nucleotide sequence ID" value="NZ_CP071795.1"/>
</dbReference>
<evidence type="ECO:0000313" key="3">
    <source>
        <dbReference type="Proteomes" id="UP000663935"/>
    </source>
</evidence>
<organism evidence="2 3">
    <name type="scientific">Polaribacter batillariae</name>
    <dbReference type="NCBI Taxonomy" id="2808900"/>
    <lineage>
        <taxon>Bacteria</taxon>
        <taxon>Pseudomonadati</taxon>
        <taxon>Bacteroidota</taxon>
        <taxon>Flavobacteriia</taxon>
        <taxon>Flavobacteriales</taxon>
        <taxon>Flavobacteriaceae</taxon>
    </lineage>
</organism>
<name>A0ABX7SQV7_9FLAO</name>
<reference evidence="2 3" key="1">
    <citation type="submission" date="2021-03" db="EMBL/GenBank/DDBJ databases">
        <title>Complete genome of Polaribacter_sp.G4M1.</title>
        <authorList>
            <person name="Jeong S.W."/>
            <person name="Bae J.W."/>
        </authorList>
    </citation>
    <scope>NUCLEOTIDE SEQUENCE [LARGE SCALE GENOMIC DNA]</scope>
    <source>
        <strain evidence="2 3">G4M1</strain>
    </source>
</reference>
<evidence type="ECO:0000313" key="2">
    <source>
        <dbReference type="EMBL" id="QTD36237.1"/>
    </source>
</evidence>
<dbReference type="Pfam" id="PF04536">
    <property type="entry name" value="TPM_phosphatase"/>
    <property type="match status" value="1"/>
</dbReference>
<dbReference type="Proteomes" id="UP000663935">
    <property type="component" value="Chromosome"/>
</dbReference>
<keyword evidence="3" id="KW-1185">Reference proteome</keyword>
<sequence length="182" mass="21040">MKTLAKLFILFFLAFNLSNCKTAKSEQKPSSNFPKDIIRPYAFGKNDFPEKRKEVNDFEFIFKVDEIENLTKIIRDYERKTTNQIAIVSISSTGKYKDFDKYAIDLSNYWGVGQKNKDNGLTIVFSKKLRRIRISTGNGTEKILTDKICKTIIDQIIIPEFKTGNYYEGIQKGLVALIAKWK</sequence>
<dbReference type="PANTHER" id="PTHR30373">
    <property type="entry name" value="UPF0603 PROTEIN YGCG"/>
    <property type="match status" value="1"/>
</dbReference>
<dbReference type="Gene3D" id="3.10.310.50">
    <property type="match status" value="1"/>
</dbReference>